<name>A0A2J8UN41_PONAB</name>
<organism evidence="2">
    <name type="scientific">Pongo abelii</name>
    <name type="common">Sumatran orangutan</name>
    <name type="synonym">Pongo pygmaeus abelii</name>
    <dbReference type="NCBI Taxonomy" id="9601"/>
    <lineage>
        <taxon>Eukaryota</taxon>
        <taxon>Metazoa</taxon>
        <taxon>Chordata</taxon>
        <taxon>Craniata</taxon>
        <taxon>Vertebrata</taxon>
        <taxon>Euteleostomi</taxon>
        <taxon>Mammalia</taxon>
        <taxon>Eutheria</taxon>
        <taxon>Euarchontoglires</taxon>
        <taxon>Primates</taxon>
        <taxon>Haplorrhini</taxon>
        <taxon>Catarrhini</taxon>
        <taxon>Hominidae</taxon>
        <taxon>Pongo</taxon>
    </lineage>
</organism>
<reference evidence="2" key="1">
    <citation type="submission" date="2017-12" db="EMBL/GenBank/DDBJ databases">
        <title>High-resolution comparative analysis of great ape genomes.</title>
        <authorList>
            <person name="Pollen A."/>
            <person name="Hastie A."/>
            <person name="Hormozdiari F."/>
            <person name="Dougherty M."/>
            <person name="Liu R."/>
            <person name="Chaisson M."/>
            <person name="Hoppe E."/>
            <person name="Hill C."/>
            <person name="Pang A."/>
            <person name="Hillier L."/>
            <person name="Baker C."/>
            <person name="Armstrong J."/>
            <person name="Shendure J."/>
            <person name="Paten B."/>
            <person name="Wilson R."/>
            <person name="Chao H."/>
            <person name="Schneider V."/>
            <person name="Ventura M."/>
            <person name="Kronenberg Z."/>
            <person name="Murali S."/>
            <person name="Gordon D."/>
            <person name="Cantsilieris S."/>
            <person name="Munson K."/>
            <person name="Nelson B."/>
            <person name="Raja A."/>
            <person name="Underwood J."/>
            <person name="Diekhans M."/>
            <person name="Fiddes I."/>
            <person name="Haussler D."/>
            <person name="Eichler E."/>
        </authorList>
    </citation>
    <scope>NUCLEOTIDE SEQUENCE [LARGE SCALE GENOMIC DNA]</scope>
    <source>
        <strain evidence="2">Susie</strain>
    </source>
</reference>
<dbReference type="EMBL" id="NDHI03003452">
    <property type="protein sequence ID" value="PNJ46693.1"/>
    <property type="molecule type" value="Genomic_DNA"/>
</dbReference>
<protein>
    <submittedName>
        <fullName evidence="2">RGS20 isoform 2</fullName>
    </submittedName>
</protein>
<comment type="caution">
    <text evidence="2">The sequence shown here is derived from an EMBL/GenBank/DDBJ whole genome shotgun (WGS) entry which is preliminary data.</text>
</comment>
<gene>
    <name evidence="2" type="ORF">CR201_G0026688</name>
</gene>
<proteinExistence type="predicted"/>
<feature type="compositionally biased region" description="Polar residues" evidence="1">
    <location>
        <begin position="60"/>
        <end position="70"/>
    </location>
</feature>
<sequence length="70" mass="8097">MPQLSQDNQECLQKYFSRPSIWTQVLPMFRAQRYNADIHQITENEGDPRAVPDIKPCSYSGRSQRLGSVI</sequence>
<evidence type="ECO:0000256" key="1">
    <source>
        <dbReference type="SAM" id="MobiDB-lite"/>
    </source>
</evidence>
<evidence type="ECO:0000313" key="2">
    <source>
        <dbReference type="EMBL" id="PNJ46693.1"/>
    </source>
</evidence>
<dbReference type="AlphaFoldDB" id="A0A2J8UN41"/>
<feature type="region of interest" description="Disordered" evidence="1">
    <location>
        <begin position="45"/>
        <end position="70"/>
    </location>
</feature>
<accession>A0A2J8UN41</accession>